<proteinExistence type="predicted"/>
<sequence>MTVRGHRWFVEVWTVSTTGAGWQDADVLFPNADLDRIASGEIDLAFRTWTRPMHVAGGRQRTRIGVVEFTEVAKVDPAELTDEDARRAGTDLARLRAFLSRKDGDVYRVGVRFAGADERVALRAKRPGRRQVAEVLDRLAAMDRRSRRGPWTREHLELIEARPAELAETIAASIGREKKPFKADVRRLKELGLTESLPVGYRLSPRGRAVLEALRGL</sequence>
<dbReference type="STRING" id="574651.SAMN04487968_101172"/>
<keyword evidence="2" id="KW-1185">Reference proteome</keyword>
<dbReference type="AlphaFoldDB" id="A0A1I1DCR2"/>
<name>A0A1I1DCR2_9ACTN</name>
<evidence type="ECO:0000313" key="1">
    <source>
        <dbReference type="EMBL" id="SFB72735.1"/>
    </source>
</evidence>
<protein>
    <recommendedName>
        <fullName evidence="3">ASCH domain-containing protein</fullName>
    </recommendedName>
</protein>
<gene>
    <name evidence="1" type="ORF">SAMN04487968_101172</name>
</gene>
<evidence type="ECO:0008006" key="3">
    <source>
        <dbReference type="Google" id="ProtNLM"/>
    </source>
</evidence>
<dbReference type="EMBL" id="FOLB01000001">
    <property type="protein sequence ID" value="SFB72735.1"/>
    <property type="molecule type" value="Genomic_DNA"/>
</dbReference>
<evidence type="ECO:0000313" key="2">
    <source>
        <dbReference type="Proteomes" id="UP000198832"/>
    </source>
</evidence>
<accession>A0A1I1DCR2</accession>
<dbReference type="RefSeq" id="WP_245750055.1">
    <property type="nucleotide sequence ID" value="NZ_FOLB01000001.1"/>
</dbReference>
<organism evidence="1 2">
    <name type="scientific">Nocardioides terrae</name>
    <dbReference type="NCBI Taxonomy" id="574651"/>
    <lineage>
        <taxon>Bacteria</taxon>
        <taxon>Bacillati</taxon>
        <taxon>Actinomycetota</taxon>
        <taxon>Actinomycetes</taxon>
        <taxon>Propionibacteriales</taxon>
        <taxon>Nocardioidaceae</taxon>
        <taxon>Nocardioides</taxon>
    </lineage>
</organism>
<reference evidence="1 2" key="1">
    <citation type="submission" date="2016-10" db="EMBL/GenBank/DDBJ databases">
        <authorList>
            <person name="de Groot N.N."/>
        </authorList>
    </citation>
    <scope>NUCLEOTIDE SEQUENCE [LARGE SCALE GENOMIC DNA]</scope>
    <source>
        <strain evidence="1 2">CGMCC 1.7056</strain>
    </source>
</reference>
<dbReference type="Proteomes" id="UP000198832">
    <property type="component" value="Unassembled WGS sequence"/>
</dbReference>